<evidence type="ECO:0000313" key="3">
    <source>
        <dbReference type="Proteomes" id="UP000268350"/>
    </source>
</evidence>
<dbReference type="Pfam" id="PF16064">
    <property type="entry name" value="DUF4806"/>
    <property type="match status" value="1"/>
</dbReference>
<name>A0A3B0JID2_DROGU</name>
<evidence type="ECO:0000313" key="2">
    <source>
        <dbReference type="EMBL" id="SPP75160.1"/>
    </source>
</evidence>
<protein>
    <submittedName>
        <fullName evidence="2">Blast:Protein lingerer</fullName>
    </submittedName>
</protein>
<accession>A0A3B0JID2</accession>
<dbReference type="EMBL" id="OUUW01000001">
    <property type="protein sequence ID" value="SPP75160.1"/>
    <property type="molecule type" value="Genomic_DNA"/>
</dbReference>
<dbReference type="AlphaFoldDB" id="A0A3B0JID2"/>
<organism evidence="2 3">
    <name type="scientific">Drosophila guanche</name>
    <name type="common">Fruit fly</name>
    <dbReference type="NCBI Taxonomy" id="7266"/>
    <lineage>
        <taxon>Eukaryota</taxon>
        <taxon>Metazoa</taxon>
        <taxon>Ecdysozoa</taxon>
        <taxon>Arthropoda</taxon>
        <taxon>Hexapoda</taxon>
        <taxon>Insecta</taxon>
        <taxon>Pterygota</taxon>
        <taxon>Neoptera</taxon>
        <taxon>Endopterygota</taxon>
        <taxon>Diptera</taxon>
        <taxon>Brachycera</taxon>
        <taxon>Muscomorpha</taxon>
        <taxon>Ephydroidea</taxon>
        <taxon>Drosophilidae</taxon>
        <taxon>Drosophila</taxon>
        <taxon>Sophophora</taxon>
    </lineage>
</organism>
<evidence type="ECO:0000259" key="1">
    <source>
        <dbReference type="Pfam" id="PF16064"/>
    </source>
</evidence>
<dbReference type="Proteomes" id="UP000268350">
    <property type="component" value="Unassembled WGS sequence"/>
</dbReference>
<gene>
    <name evidence="2" type="ORF">DGUA_6G002910</name>
</gene>
<dbReference type="InterPro" id="IPR032071">
    <property type="entry name" value="DUF4806"/>
</dbReference>
<dbReference type="OrthoDB" id="7840875at2759"/>
<proteinExistence type="predicted"/>
<reference evidence="3" key="1">
    <citation type="submission" date="2018-01" db="EMBL/GenBank/DDBJ databases">
        <authorList>
            <person name="Alioto T."/>
            <person name="Alioto T."/>
        </authorList>
    </citation>
    <scope>NUCLEOTIDE SEQUENCE [LARGE SCALE GENOMIC DNA]</scope>
</reference>
<dbReference type="OMA" id="YIADIRI"/>
<keyword evidence="3" id="KW-1185">Reference proteome</keyword>
<feature type="domain" description="DUF4806" evidence="1">
    <location>
        <begin position="70"/>
        <end position="150"/>
    </location>
</feature>
<sequence>MAFAKRKKEDPLSSNDDEILQIKIIELQDKLDDILSNQDVIINLIGQVENPLLSSNGSDDTESTEVRTPYFPVRDPEELTKLDAELAKPGNSFIPMMKRILRPEGVIQPLKENILKIFGEEIIMGFNFDGVHHKQPFRQFTNINKIIYEIQKRSGYTEADYIADIRITFHTLKRRYHKRKHDVMKRSKLNKIFD</sequence>